<keyword evidence="2" id="KW-0812">Transmembrane</keyword>
<organism evidence="3 4">
    <name type="scientific">Gordonia alkaliphila</name>
    <dbReference type="NCBI Taxonomy" id="1053547"/>
    <lineage>
        <taxon>Bacteria</taxon>
        <taxon>Bacillati</taxon>
        <taxon>Actinomycetota</taxon>
        <taxon>Actinomycetes</taxon>
        <taxon>Mycobacteriales</taxon>
        <taxon>Gordoniaceae</taxon>
        <taxon>Gordonia</taxon>
    </lineage>
</organism>
<keyword evidence="2" id="KW-0472">Membrane</keyword>
<protein>
    <submittedName>
        <fullName evidence="3">Uncharacterized protein</fullName>
    </submittedName>
</protein>
<evidence type="ECO:0000313" key="4">
    <source>
        <dbReference type="Proteomes" id="UP001500822"/>
    </source>
</evidence>
<dbReference type="RefSeq" id="WP_345312465.1">
    <property type="nucleotide sequence ID" value="NZ_BAABIE010000002.1"/>
</dbReference>
<reference evidence="4" key="1">
    <citation type="journal article" date="2019" name="Int. J. Syst. Evol. Microbiol.">
        <title>The Global Catalogue of Microorganisms (GCM) 10K type strain sequencing project: providing services to taxonomists for standard genome sequencing and annotation.</title>
        <authorList>
            <consortium name="The Broad Institute Genomics Platform"/>
            <consortium name="The Broad Institute Genome Sequencing Center for Infectious Disease"/>
            <person name="Wu L."/>
            <person name="Ma J."/>
        </authorList>
    </citation>
    <scope>NUCLEOTIDE SEQUENCE [LARGE SCALE GENOMIC DNA]</scope>
    <source>
        <strain evidence="4">JCM 18077</strain>
    </source>
</reference>
<evidence type="ECO:0000313" key="3">
    <source>
        <dbReference type="EMBL" id="GAA4741580.1"/>
    </source>
</evidence>
<gene>
    <name evidence="3" type="ORF">GCM10023217_07420</name>
</gene>
<dbReference type="EMBL" id="BAABIE010000002">
    <property type="protein sequence ID" value="GAA4741580.1"/>
    <property type="molecule type" value="Genomic_DNA"/>
</dbReference>
<name>A0ABP8Z074_9ACTN</name>
<evidence type="ECO:0000256" key="2">
    <source>
        <dbReference type="SAM" id="Phobius"/>
    </source>
</evidence>
<sequence length="112" mass="11766">MNYRKLARIPPRPEYPDSLTQLSPTPPPGAVWGDPITVDDQTTIVHATREARSGRMVPVGTLTVSGGTSTWTPAYDGTLIALGGICVGLAAAAMGGLAIVRRPPWQQSTPTS</sequence>
<evidence type="ECO:0000256" key="1">
    <source>
        <dbReference type="SAM" id="MobiDB-lite"/>
    </source>
</evidence>
<dbReference type="Proteomes" id="UP001500822">
    <property type="component" value="Unassembled WGS sequence"/>
</dbReference>
<keyword evidence="4" id="KW-1185">Reference proteome</keyword>
<accession>A0ABP8Z074</accession>
<feature type="transmembrane region" description="Helical" evidence="2">
    <location>
        <begin position="79"/>
        <end position="100"/>
    </location>
</feature>
<keyword evidence="2" id="KW-1133">Transmembrane helix</keyword>
<comment type="caution">
    <text evidence="3">The sequence shown here is derived from an EMBL/GenBank/DDBJ whole genome shotgun (WGS) entry which is preliminary data.</text>
</comment>
<proteinExistence type="predicted"/>
<feature type="region of interest" description="Disordered" evidence="1">
    <location>
        <begin position="1"/>
        <end position="30"/>
    </location>
</feature>